<dbReference type="PIRSF" id="PIRSF006118">
    <property type="entry name" value="KDO8-P_Ptase"/>
    <property type="match status" value="1"/>
</dbReference>
<reference evidence="7" key="1">
    <citation type="submission" date="2018-05" db="EMBL/GenBank/DDBJ databases">
        <authorList>
            <person name="Lanie J.A."/>
            <person name="Ng W.-L."/>
            <person name="Kazmierczak K.M."/>
            <person name="Andrzejewski T.M."/>
            <person name="Davidsen T.M."/>
            <person name="Wayne K.J."/>
            <person name="Tettelin H."/>
            <person name="Glass J.I."/>
            <person name="Rusch D."/>
            <person name="Podicherti R."/>
            <person name="Tsui H.-C.T."/>
            <person name="Winkler M.E."/>
        </authorList>
    </citation>
    <scope>NUCLEOTIDE SEQUENCE</scope>
</reference>
<evidence type="ECO:0000256" key="6">
    <source>
        <dbReference type="ARBA" id="ARBA00022842"/>
    </source>
</evidence>
<organism evidence="7">
    <name type="scientific">marine metagenome</name>
    <dbReference type="NCBI Taxonomy" id="408172"/>
    <lineage>
        <taxon>unclassified sequences</taxon>
        <taxon>metagenomes</taxon>
        <taxon>ecological metagenomes</taxon>
    </lineage>
</organism>
<dbReference type="NCBIfam" id="TIGR01670">
    <property type="entry name" value="KdsC-phosphatas"/>
    <property type="match status" value="1"/>
</dbReference>
<keyword evidence="6" id="KW-0460">Magnesium</keyword>
<dbReference type="GO" id="GO:0016788">
    <property type="term" value="F:hydrolase activity, acting on ester bonds"/>
    <property type="evidence" value="ECO:0007669"/>
    <property type="project" value="InterPro"/>
</dbReference>
<evidence type="ECO:0008006" key="8">
    <source>
        <dbReference type="Google" id="ProtNLM"/>
    </source>
</evidence>
<evidence type="ECO:0000256" key="3">
    <source>
        <dbReference type="ARBA" id="ARBA00011881"/>
    </source>
</evidence>
<evidence type="ECO:0000313" key="7">
    <source>
        <dbReference type="EMBL" id="SVA36248.1"/>
    </source>
</evidence>
<evidence type="ECO:0000256" key="5">
    <source>
        <dbReference type="ARBA" id="ARBA00022801"/>
    </source>
</evidence>
<comment type="similarity">
    <text evidence="2">Belongs to the KdsC family.</text>
</comment>
<dbReference type="Pfam" id="PF08282">
    <property type="entry name" value="Hydrolase_3"/>
    <property type="match status" value="1"/>
</dbReference>
<dbReference type="InterPro" id="IPR036412">
    <property type="entry name" value="HAD-like_sf"/>
</dbReference>
<dbReference type="InterPro" id="IPR023214">
    <property type="entry name" value="HAD_sf"/>
</dbReference>
<dbReference type="PANTHER" id="PTHR21485">
    <property type="entry name" value="HAD SUPERFAMILY MEMBERS CMAS AND KDSC"/>
    <property type="match status" value="1"/>
</dbReference>
<dbReference type="AlphaFoldDB" id="A0A381V920"/>
<proteinExistence type="inferred from homology"/>
<dbReference type="GO" id="GO:0046872">
    <property type="term" value="F:metal ion binding"/>
    <property type="evidence" value="ECO:0007669"/>
    <property type="project" value="UniProtKB-KW"/>
</dbReference>
<dbReference type="FunFam" id="3.40.50.1000:FF:000029">
    <property type="entry name" value="3-deoxy-D-manno-octulosonate 8-phosphate phosphatase KdsC"/>
    <property type="match status" value="1"/>
</dbReference>
<dbReference type="CDD" id="cd01630">
    <property type="entry name" value="HAD_KDO-like"/>
    <property type="match status" value="1"/>
</dbReference>
<gene>
    <name evidence="7" type="ORF">METZ01_LOCUS89102</name>
</gene>
<comment type="cofactor">
    <cofactor evidence="1">
        <name>Mg(2+)</name>
        <dbReference type="ChEBI" id="CHEBI:18420"/>
    </cofactor>
</comment>
<dbReference type="EMBL" id="UINC01008046">
    <property type="protein sequence ID" value="SVA36248.1"/>
    <property type="molecule type" value="Genomic_DNA"/>
</dbReference>
<evidence type="ECO:0000256" key="4">
    <source>
        <dbReference type="ARBA" id="ARBA00022723"/>
    </source>
</evidence>
<evidence type="ECO:0000256" key="1">
    <source>
        <dbReference type="ARBA" id="ARBA00001946"/>
    </source>
</evidence>
<name>A0A381V920_9ZZZZ</name>
<accession>A0A381V920</accession>
<evidence type="ECO:0000256" key="2">
    <source>
        <dbReference type="ARBA" id="ARBA00005893"/>
    </source>
</evidence>
<dbReference type="InterPro" id="IPR010023">
    <property type="entry name" value="KdsC_fam"/>
</dbReference>
<dbReference type="SFLD" id="SFLDG01136">
    <property type="entry name" value="C1.6:_Phosphoserine_Phosphatas"/>
    <property type="match status" value="1"/>
</dbReference>
<keyword evidence="5" id="KW-0378">Hydrolase</keyword>
<sequence length="168" mass="18230">MIISDVDGVMTDGSIYKGKDGLELKKFSVSDGAGVALLRAAGLELALISGRKSEATAERAKELKIENLYNGTLNKIPPYEALKQQYNLTDDQIAYIGDDIIDIPVMELAGVPIATDNAVPATKEVAVYVTQNGGGYGAFREAVEWLLTEQGRLTEVIDLLREKVQNQK</sequence>
<comment type="subunit">
    <text evidence="3">Homotetramer.</text>
</comment>
<dbReference type="GO" id="GO:0008781">
    <property type="term" value="F:N-acylneuraminate cytidylyltransferase activity"/>
    <property type="evidence" value="ECO:0007669"/>
    <property type="project" value="TreeGrafter"/>
</dbReference>
<dbReference type="Gene3D" id="3.40.50.1000">
    <property type="entry name" value="HAD superfamily/HAD-like"/>
    <property type="match status" value="1"/>
</dbReference>
<dbReference type="PANTHER" id="PTHR21485:SF3">
    <property type="entry name" value="N-ACYLNEURAMINATE CYTIDYLYLTRANSFERASE"/>
    <property type="match status" value="1"/>
</dbReference>
<dbReference type="SFLD" id="SFLDG01138">
    <property type="entry name" value="C1.6.2:_Deoxy-d-mannose-octulo"/>
    <property type="match status" value="1"/>
</dbReference>
<dbReference type="SUPFAM" id="SSF56784">
    <property type="entry name" value="HAD-like"/>
    <property type="match status" value="1"/>
</dbReference>
<dbReference type="SFLD" id="SFLDS00003">
    <property type="entry name" value="Haloacid_Dehalogenase"/>
    <property type="match status" value="1"/>
</dbReference>
<protein>
    <recommendedName>
        <fullName evidence="8">3-deoxy-D-manno-octulosonate 8-phosphate phosphatase</fullName>
    </recommendedName>
</protein>
<keyword evidence="4" id="KW-0479">Metal-binding</keyword>
<dbReference type="InterPro" id="IPR050793">
    <property type="entry name" value="CMP-NeuNAc_synthase"/>
</dbReference>